<proteinExistence type="predicted"/>
<keyword evidence="3" id="KW-1185">Reference proteome</keyword>
<comment type="caution">
    <text evidence="2">The sequence shown here is derived from an EMBL/GenBank/DDBJ whole genome shotgun (WGS) entry which is preliminary data.</text>
</comment>
<feature type="region of interest" description="Disordered" evidence="1">
    <location>
        <begin position="1"/>
        <end position="39"/>
    </location>
</feature>
<accession>A0A4Y2IYM4</accession>
<feature type="region of interest" description="Disordered" evidence="1">
    <location>
        <begin position="102"/>
        <end position="125"/>
    </location>
</feature>
<evidence type="ECO:0000313" key="2">
    <source>
        <dbReference type="EMBL" id="GBM82785.1"/>
    </source>
</evidence>
<feature type="compositionally biased region" description="Polar residues" evidence="1">
    <location>
        <begin position="7"/>
        <end position="20"/>
    </location>
</feature>
<name>A0A4Y2IYM4_ARAVE</name>
<sequence length="125" mass="12699">MIGSGGIPTNSKSKTPSADSNLGPRCEGSGKTKDLPTLGPCVEARNETRNPPCWGGGVCHTYALGFIGPRLSLTRSHILDPSGSLSAVPLISHVQGSSGSISCPPQASTHFTHPGSAALPSLTIP</sequence>
<organism evidence="2 3">
    <name type="scientific">Araneus ventricosus</name>
    <name type="common">Orbweaver spider</name>
    <name type="synonym">Epeira ventricosa</name>
    <dbReference type="NCBI Taxonomy" id="182803"/>
    <lineage>
        <taxon>Eukaryota</taxon>
        <taxon>Metazoa</taxon>
        <taxon>Ecdysozoa</taxon>
        <taxon>Arthropoda</taxon>
        <taxon>Chelicerata</taxon>
        <taxon>Arachnida</taxon>
        <taxon>Araneae</taxon>
        <taxon>Araneomorphae</taxon>
        <taxon>Entelegynae</taxon>
        <taxon>Araneoidea</taxon>
        <taxon>Araneidae</taxon>
        <taxon>Araneus</taxon>
    </lineage>
</organism>
<dbReference type="Proteomes" id="UP000499080">
    <property type="component" value="Unassembled WGS sequence"/>
</dbReference>
<dbReference type="EMBL" id="BGPR01003034">
    <property type="protein sequence ID" value="GBM82785.1"/>
    <property type="molecule type" value="Genomic_DNA"/>
</dbReference>
<dbReference type="AlphaFoldDB" id="A0A4Y2IYM4"/>
<evidence type="ECO:0000256" key="1">
    <source>
        <dbReference type="SAM" id="MobiDB-lite"/>
    </source>
</evidence>
<evidence type="ECO:0000313" key="3">
    <source>
        <dbReference type="Proteomes" id="UP000499080"/>
    </source>
</evidence>
<feature type="compositionally biased region" description="Polar residues" evidence="1">
    <location>
        <begin position="102"/>
        <end position="111"/>
    </location>
</feature>
<reference evidence="2 3" key="1">
    <citation type="journal article" date="2019" name="Sci. Rep.">
        <title>Orb-weaving spider Araneus ventricosus genome elucidates the spidroin gene catalogue.</title>
        <authorList>
            <person name="Kono N."/>
            <person name="Nakamura H."/>
            <person name="Ohtoshi R."/>
            <person name="Moran D.A.P."/>
            <person name="Shinohara A."/>
            <person name="Yoshida Y."/>
            <person name="Fujiwara M."/>
            <person name="Mori M."/>
            <person name="Tomita M."/>
            <person name="Arakawa K."/>
        </authorList>
    </citation>
    <scope>NUCLEOTIDE SEQUENCE [LARGE SCALE GENOMIC DNA]</scope>
</reference>
<gene>
    <name evidence="2" type="ORF">AVEN_10414_1</name>
</gene>
<protein>
    <submittedName>
        <fullName evidence="2">Uncharacterized protein</fullName>
    </submittedName>
</protein>